<protein>
    <submittedName>
        <fullName evidence="4">CSON007590 protein</fullName>
    </submittedName>
    <submittedName>
        <fullName evidence="3">CSON010176 protein</fullName>
    </submittedName>
</protein>
<accession>A0A336MUW6</accession>
<evidence type="ECO:0000313" key="4">
    <source>
        <dbReference type="EMBL" id="SSX34182.1"/>
    </source>
</evidence>
<organism evidence="4">
    <name type="scientific">Culicoides sonorensis</name>
    <name type="common">Biting midge</name>
    <dbReference type="NCBI Taxonomy" id="179676"/>
    <lineage>
        <taxon>Eukaryota</taxon>
        <taxon>Metazoa</taxon>
        <taxon>Ecdysozoa</taxon>
        <taxon>Arthropoda</taxon>
        <taxon>Hexapoda</taxon>
        <taxon>Insecta</taxon>
        <taxon>Pterygota</taxon>
        <taxon>Neoptera</taxon>
        <taxon>Endopterygota</taxon>
        <taxon>Diptera</taxon>
        <taxon>Nematocera</taxon>
        <taxon>Chironomoidea</taxon>
        <taxon>Ceratopogonidae</taxon>
        <taxon>Ceratopogoninae</taxon>
        <taxon>Culicoides</taxon>
        <taxon>Monoculicoides</taxon>
    </lineage>
</organism>
<gene>
    <name evidence="4" type="primary">CSON007590</name>
    <name evidence="3" type="synonym">CSON010176</name>
</gene>
<dbReference type="PANTHER" id="PTHR23399:SF2">
    <property type="entry name" value="DEOXYNUCLEOTIDYLTRANSFERASE TERMINAL-INTERACTING PROTEIN 1"/>
    <property type="match status" value="1"/>
</dbReference>
<feature type="compositionally biased region" description="Low complexity" evidence="1">
    <location>
        <begin position="98"/>
        <end position="114"/>
    </location>
</feature>
<name>A0A336MUW6_CULSO</name>
<dbReference type="InterPro" id="IPR026064">
    <property type="entry name" value="TdIF1"/>
</dbReference>
<dbReference type="VEuPathDB" id="VectorBase:CSON007590"/>
<dbReference type="EMBL" id="UFQT01002861">
    <property type="protein sequence ID" value="SSX34182.1"/>
    <property type="molecule type" value="Genomic_DNA"/>
</dbReference>
<dbReference type="VEuPathDB" id="VectorBase:CSON010176"/>
<dbReference type="GO" id="GO:0031491">
    <property type="term" value="F:nucleosome binding"/>
    <property type="evidence" value="ECO:0007669"/>
    <property type="project" value="TreeGrafter"/>
</dbReference>
<dbReference type="InterPro" id="IPR041384">
    <property type="entry name" value="DNTTIP1_dimer"/>
</dbReference>
<dbReference type="Pfam" id="PF18192">
    <property type="entry name" value="DNTTIP1_dimer"/>
    <property type="match status" value="1"/>
</dbReference>
<feature type="region of interest" description="Disordered" evidence="1">
    <location>
        <begin position="90"/>
        <end position="115"/>
    </location>
</feature>
<feature type="domain" description="DNTTIP1 dimerisation" evidence="2">
    <location>
        <begin position="149"/>
        <end position="214"/>
    </location>
</feature>
<evidence type="ECO:0000313" key="3">
    <source>
        <dbReference type="EMBL" id="SSX18641.1"/>
    </source>
</evidence>
<dbReference type="GO" id="GO:0005634">
    <property type="term" value="C:nucleus"/>
    <property type="evidence" value="ECO:0007669"/>
    <property type="project" value="TreeGrafter"/>
</dbReference>
<evidence type="ECO:0000259" key="2">
    <source>
        <dbReference type="Pfam" id="PF18192"/>
    </source>
</evidence>
<feature type="compositionally biased region" description="Acidic residues" evidence="1">
    <location>
        <begin position="275"/>
        <end position="285"/>
    </location>
</feature>
<evidence type="ECO:0000256" key="1">
    <source>
        <dbReference type="SAM" id="MobiDB-lite"/>
    </source>
</evidence>
<dbReference type="PANTHER" id="PTHR23399">
    <property type="entry name" value="DEOXYNUCLEOTIDYLTRANSFERASE TERMINAL-INTERACTING PROTEIN 1"/>
    <property type="match status" value="1"/>
</dbReference>
<proteinExistence type="predicted"/>
<dbReference type="AlphaFoldDB" id="A0A336MUW6"/>
<dbReference type="EMBL" id="UFQT01000040">
    <property type="protein sequence ID" value="SSX18641.1"/>
    <property type="molecule type" value="Genomic_DNA"/>
</dbReference>
<reference evidence="4" key="1">
    <citation type="submission" date="2018-07" db="EMBL/GenBank/DDBJ databases">
        <authorList>
            <person name="Quirk P.G."/>
            <person name="Krulwich T.A."/>
        </authorList>
    </citation>
    <scope>NUCLEOTIDE SEQUENCE</scope>
</reference>
<feature type="region of interest" description="Disordered" evidence="1">
    <location>
        <begin position="262"/>
        <end position="285"/>
    </location>
</feature>
<dbReference type="GO" id="GO:0003677">
    <property type="term" value="F:DNA binding"/>
    <property type="evidence" value="ECO:0007669"/>
    <property type="project" value="TreeGrafter"/>
</dbReference>
<sequence length="385" mass="43130">MEIMRGWRVMETQTSVQTKVIDSNKNYNGEFTNTNNILSSIIIDPKEGTSKQFNDTNQSIYNGPIVKKTPSTPECEEVLEELRKQYYNPREGSSKQYENNNSNINNKTPTINKTPENECSTELLYETYKKRFVNPIQESNRTVGSSENTLELLRSCIQYAFDQEVDIIVKKFVQLYFVPAMKNLKENLGESAVSDDIICSICVSLIENSKLQYMCNVSSADTLSSEVTSISTATTPKMELSESESSDNSQNVFTGSILQQALKRKRVDESPSTTTEEDTAGDEISDDILGKIAEEISEEDLSQAFSFEDSLLSDIPCLSLSPPPLMMDTLNTDTTDFKVPLPPIETIKGVCAPFSSLFVPSTNSFSTSNTTDEQCFDFIDFDFIE</sequence>